<dbReference type="InterPro" id="IPR022794">
    <property type="entry name" value="Bul1_C"/>
</dbReference>
<organism evidence="3 4">
    <name type="scientific">Trichomonascus ciferrii</name>
    <dbReference type="NCBI Taxonomy" id="44093"/>
    <lineage>
        <taxon>Eukaryota</taxon>
        <taxon>Fungi</taxon>
        <taxon>Dikarya</taxon>
        <taxon>Ascomycota</taxon>
        <taxon>Saccharomycotina</taxon>
        <taxon>Dipodascomycetes</taxon>
        <taxon>Dipodascales</taxon>
        <taxon>Trichomonascaceae</taxon>
        <taxon>Trichomonascus</taxon>
        <taxon>Trichomonascus ciferrii complex</taxon>
    </lineage>
</organism>
<evidence type="ECO:0000313" key="3">
    <source>
        <dbReference type="EMBL" id="KAA8912373.1"/>
    </source>
</evidence>
<dbReference type="InterPro" id="IPR014752">
    <property type="entry name" value="Arrestin-like_C"/>
</dbReference>
<accession>A0A642V9X0</accession>
<dbReference type="VEuPathDB" id="FungiDB:TRICI_003490"/>
<dbReference type="EMBL" id="SWFS01000256">
    <property type="protein sequence ID" value="KAA8912373.1"/>
    <property type="molecule type" value="Genomic_DNA"/>
</dbReference>
<evidence type="ECO:0000259" key="2">
    <source>
        <dbReference type="Pfam" id="PF04426"/>
    </source>
</evidence>
<dbReference type="Pfam" id="PF04426">
    <property type="entry name" value="Bul1_C"/>
    <property type="match status" value="1"/>
</dbReference>
<dbReference type="Gene3D" id="2.60.40.640">
    <property type="match status" value="1"/>
</dbReference>
<dbReference type="AlphaFoldDB" id="A0A642V9X0"/>
<sequence length="476" mass="53157">MMSSSTLAGDTPPPYEAVAGPTPTYGSAGPELLPAYTNDTRIVPRKNERDSESIKFELPDPGRVYQLGDLLIGELVICPVEDISVDTITIDFLLVESTTMSDGHRMPRVVRKTSVCQNHVPRHCLPSDLKLKHGFQYTFPLSILIPYSLPPTACDQSNHSDMHSLLPPALGAPFDYSMNLNHPDDLPDACARISYGLRARLTHETIKVRDAFHQVSFAPAYPMDEFLPDYAGEYSSSKAIKRGMLRRTQLGKCSLSVSDPTTNLKISRSHPATLDLNVNFTPSHSNDGPPEIHKMTYRIRSFTYLTPARLKRPPKNCPSRMKPCVQTVCRRKFEMKQLNWKQRTNPNRSSSYSALAHLPLFLPDVEKVVPTFSTCLISRHYEVEVQLFLDSHSNESIVLQVPLIVLLDSQVPLSPASQHRSSVSSLESISTINDDDDDNNTSISIFDSAPRIHRTSSITKQAIANNLFDPDVVEDF</sequence>
<dbReference type="Proteomes" id="UP000761534">
    <property type="component" value="Unassembled WGS sequence"/>
</dbReference>
<feature type="region of interest" description="Disordered" evidence="1">
    <location>
        <begin position="1"/>
        <end position="38"/>
    </location>
</feature>
<name>A0A642V9X0_9ASCO</name>
<dbReference type="OrthoDB" id="2283785at2759"/>
<proteinExistence type="predicted"/>
<reference evidence="3" key="1">
    <citation type="journal article" date="2019" name="G3 (Bethesda)">
        <title>Genome Assemblies of Two Rare Opportunistic Yeast Pathogens: Diutina rugosa (syn. Candida rugosa) and Trichomonascus ciferrii (syn. Candida ciferrii).</title>
        <authorList>
            <person name="Mixao V."/>
            <person name="Saus E."/>
            <person name="Hansen A.P."/>
            <person name="Lass-Florl C."/>
            <person name="Gabaldon T."/>
        </authorList>
    </citation>
    <scope>NUCLEOTIDE SEQUENCE</scope>
    <source>
        <strain evidence="3">CBS 4856</strain>
    </source>
</reference>
<evidence type="ECO:0000256" key="1">
    <source>
        <dbReference type="SAM" id="MobiDB-lite"/>
    </source>
</evidence>
<feature type="domain" description="Bul1 C-terminal" evidence="2">
    <location>
        <begin position="365"/>
        <end position="405"/>
    </location>
</feature>
<protein>
    <recommendedName>
        <fullName evidence="2">Bul1 C-terminal domain-containing protein</fullName>
    </recommendedName>
</protein>
<evidence type="ECO:0000313" key="4">
    <source>
        <dbReference type="Proteomes" id="UP000761534"/>
    </source>
</evidence>
<comment type="caution">
    <text evidence="3">The sequence shown here is derived from an EMBL/GenBank/DDBJ whole genome shotgun (WGS) entry which is preliminary data.</text>
</comment>
<keyword evidence="4" id="KW-1185">Reference proteome</keyword>
<gene>
    <name evidence="3" type="ORF">TRICI_003490</name>
</gene>